<evidence type="ECO:0000256" key="1">
    <source>
        <dbReference type="SAM" id="SignalP"/>
    </source>
</evidence>
<feature type="signal peptide" evidence="1">
    <location>
        <begin position="1"/>
        <end position="22"/>
    </location>
</feature>
<evidence type="ECO:0000313" key="3">
    <source>
        <dbReference type="Proteomes" id="UP000234323"/>
    </source>
</evidence>
<keyword evidence="3" id="KW-1185">Reference proteome</keyword>
<keyword evidence="1" id="KW-0732">Signal</keyword>
<evidence type="ECO:0000313" key="2">
    <source>
        <dbReference type="EMBL" id="PKY53963.1"/>
    </source>
</evidence>
<sequence length="84" mass="9729">MIQVFLSLKLFFSLNILLTVNTNFHLNLLTEQLTRLENFKRNSRLSSNKIQTAIPSSLKFEAQYMVQAMITILEELSIDDLPNL</sequence>
<protein>
    <submittedName>
        <fullName evidence="2">Uncharacterized protein</fullName>
    </submittedName>
</protein>
<name>A0A2I1H4Z2_9GLOM</name>
<reference evidence="2 3" key="1">
    <citation type="submission" date="2015-10" db="EMBL/GenBank/DDBJ databases">
        <title>Genome analyses suggest a sexual origin of heterokaryosis in a supposedly ancient asexual fungus.</title>
        <authorList>
            <person name="Ropars J."/>
            <person name="Sedzielewska K."/>
            <person name="Noel J."/>
            <person name="Charron P."/>
            <person name="Farinelli L."/>
            <person name="Marton T."/>
            <person name="Kruger M."/>
            <person name="Pelin A."/>
            <person name="Brachmann A."/>
            <person name="Corradi N."/>
        </authorList>
    </citation>
    <scope>NUCLEOTIDE SEQUENCE [LARGE SCALE GENOMIC DNA]</scope>
    <source>
        <strain evidence="2 3">A4</strain>
    </source>
</reference>
<dbReference type="Proteomes" id="UP000234323">
    <property type="component" value="Unassembled WGS sequence"/>
</dbReference>
<dbReference type="AlphaFoldDB" id="A0A2I1H4Z2"/>
<accession>A0A2I1H4Z2</accession>
<dbReference type="EMBL" id="LLXI01001498">
    <property type="protein sequence ID" value="PKY53963.1"/>
    <property type="molecule type" value="Genomic_DNA"/>
</dbReference>
<feature type="chain" id="PRO_5014165456" evidence="1">
    <location>
        <begin position="23"/>
        <end position="84"/>
    </location>
</feature>
<proteinExistence type="predicted"/>
<organism evidence="2 3">
    <name type="scientific">Rhizophagus irregularis</name>
    <dbReference type="NCBI Taxonomy" id="588596"/>
    <lineage>
        <taxon>Eukaryota</taxon>
        <taxon>Fungi</taxon>
        <taxon>Fungi incertae sedis</taxon>
        <taxon>Mucoromycota</taxon>
        <taxon>Glomeromycotina</taxon>
        <taxon>Glomeromycetes</taxon>
        <taxon>Glomerales</taxon>
        <taxon>Glomeraceae</taxon>
        <taxon>Rhizophagus</taxon>
    </lineage>
</organism>
<gene>
    <name evidence="2" type="ORF">RhiirA4_472476</name>
</gene>
<comment type="caution">
    <text evidence="2">The sequence shown here is derived from an EMBL/GenBank/DDBJ whole genome shotgun (WGS) entry which is preliminary data.</text>
</comment>